<evidence type="ECO:0000313" key="5">
    <source>
        <dbReference type="EMBL" id="EEF29240.1"/>
    </source>
</evidence>
<dbReference type="InParanoid" id="B9T4H5"/>
<dbReference type="PANTHER" id="PTHR31234:SF68">
    <property type="entry name" value="EXPRESSED PROTEIN"/>
    <property type="match status" value="1"/>
</dbReference>
<reference evidence="6" key="1">
    <citation type="journal article" date="2010" name="Nat. Biotechnol.">
        <title>Draft genome sequence of the oilseed species Ricinus communis.</title>
        <authorList>
            <person name="Chan A.P."/>
            <person name="Crabtree J."/>
            <person name="Zhao Q."/>
            <person name="Lorenzi H."/>
            <person name="Orvis J."/>
            <person name="Puiu D."/>
            <person name="Melake-Berhan A."/>
            <person name="Jones K.M."/>
            <person name="Redman J."/>
            <person name="Chen G."/>
            <person name="Cahoon E.B."/>
            <person name="Gedil M."/>
            <person name="Stanke M."/>
            <person name="Haas B.J."/>
            <person name="Wortman J.R."/>
            <person name="Fraser-Liggett C.M."/>
            <person name="Ravel J."/>
            <person name="Rabinowicz P.D."/>
        </authorList>
    </citation>
    <scope>NUCLEOTIDE SEQUENCE [LARGE SCALE GENOMIC DNA]</scope>
    <source>
        <strain evidence="6">cv. Hale</strain>
    </source>
</reference>
<dbReference type="EMBL" id="EQ974471">
    <property type="protein sequence ID" value="EEF29240.1"/>
    <property type="molecule type" value="Genomic_DNA"/>
</dbReference>
<evidence type="ECO:0000256" key="3">
    <source>
        <dbReference type="SAM" id="MobiDB-lite"/>
    </source>
</evidence>
<dbReference type="Proteomes" id="UP000008311">
    <property type="component" value="Unassembled WGS sequence"/>
</dbReference>
<dbReference type="PANTHER" id="PTHR31234">
    <property type="entry name" value="LATE EMBRYOGENESIS ABUNDANT (LEA) HYDROXYPROLINE-RICH GLYCOPROTEIN FAMILY"/>
    <property type="match status" value="1"/>
</dbReference>
<feature type="transmembrane region" description="Helical" evidence="4">
    <location>
        <begin position="96"/>
        <end position="121"/>
    </location>
</feature>
<evidence type="ECO:0000313" key="6">
    <source>
        <dbReference type="Proteomes" id="UP000008311"/>
    </source>
</evidence>
<keyword evidence="4" id="KW-0812">Transmembrane</keyword>
<dbReference type="GO" id="GO:0098542">
    <property type="term" value="P:defense response to other organism"/>
    <property type="evidence" value="ECO:0007669"/>
    <property type="project" value="InterPro"/>
</dbReference>
<dbReference type="eggNOG" id="ENOG502S13Z">
    <property type="taxonomic scope" value="Eukaryota"/>
</dbReference>
<sequence>MEERHSTIRVDSTADDPPLHPRPSPPNYNPVFWPRPFPSRKGSIQDRSSTASIESETYVIQIPKEQIFSVPPPENAIIAERYRNPETTKSPRRKRLLCAIITFVVFVAMIGLTIGALHVVFNPEVPSFSIVNVHLINNPHSSHHKKNTHIGYEISLSAKNKNARMQNSYGNGHTTLLFKGHKIGTGKFPEFGQDADSSKKIQLSLTSSNGALPHDIEESIGDEKGKRHVTLSLKMNFPLKMKLWSKVIDVVCNFKVGSLGSAGKNNVLSQHCQTNIH</sequence>
<comment type="subcellular location">
    <subcellularLocation>
        <location evidence="1">Membrane</location>
    </subcellularLocation>
</comment>
<dbReference type="AlphaFoldDB" id="B9T4H5"/>
<evidence type="ECO:0000256" key="4">
    <source>
        <dbReference type="SAM" id="Phobius"/>
    </source>
</evidence>
<dbReference type="InterPro" id="IPR044839">
    <property type="entry name" value="NDR1-like"/>
</dbReference>
<keyword evidence="4" id="KW-1133">Transmembrane helix</keyword>
<dbReference type="GO" id="GO:0016020">
    <property type="term" value="C:membrane"/>
    <property type="evidence" value="ECO:0007669"/>
    <property type="project" value="UniProtKB-SubCell"/>
</dbReference>
<keyword evidence="2 4" id="KW-0472">Membrane</keyword>
<dbReference type="STRING" id="3988.B9T4H5"/>
<evidence type="ECO:0008006" key="7">
    <source>
        <dbReference type="Google" id="ProtNLM"/>
    </source>
</evidence>
<proteinExistence type="predicted"/>
<gene>
    <name evidence="5" type="ORF">RCOM_0198300</name>
</gene>
<feature type="region of interest" description="Disordered" evidence="3">
    <location>
        <begin position="1"/>
        <end position="50"/>
    </location>
</feature>
<accession>B9T4H5</accession>
<evidence type="ECO:0000256" key="2">
    <source>
        <dbReference type="ARBA" id="ARBA00023136"/>
    </source>
</evidence>
<name>B9T4H5_RICCO</name>
<protein>
    <recommendedName>
        <fullName evidence="7">Late embryogenesis abundant protein LEA-2 subgroup domain-containing protein</fullName>
    </recommendedName>
</protein>
<evidence type="ECO:0000256" key="1">
    <source>
        <dbReference type="ARBA" id="ARBA00004370"/>
    </source>
</evidence>
<keyword evidence="6" id="KW-1185">Reference proteome</keyword>
<organism evidence="5 6">
    <name type="scientific">Ricinus communis</name>
    <name type="common">Castor bean</name>
    <dbReference type="NCBI Taxonomy" id="3988"/>
    <lineage>
        <taxon>Eukaryota</taxon>
        <taxon>Viridiplantae</taxon>
        <taxon>Streptophyta</taxon>
        <taxon>Embryophyta</taxon>
        <taxon>Tracheophyta</taxon>
        <taxon>Spermatophyta</taxon>
        <taxon>Magnoliopsida</taxon>
        <taxon>eudicotyledons</taxon>
        <taxon>Gunneridae</taxon>
        <taxon>Pentapetalae</taxon>
        <taxon>rosids</taxon>
        <taxon>fabids</taxon>
        <taxon>Malpighiales</taxon>
        <taxon>Euphorbiaceae</taxon>
        <taxon>Acalyphoideae</taxon>
        <taxon>Acalypheae</taxon>
        <taxon>Ricinus</taxon>
    </lineage>
</organism>
<feature type="compositionally biased region" description="Pro residues" evidence="3">
    <location>
        <begin position="20"/>
        <end position="37"/>
    </location>
</feature>